<keyword evidence="2" id="KW-0472">Membrane</keyword>
<evidence type="ECO:0000313" key="4">
    <source>
        <dbReference type="EMBL" id="CUN88865.1"/>
    </source>
</evidence>
<dbReference type="GO" id="GO:0003677">
    <property type="term" value="F:DNA binding"/>
    <property type="evidence" value="ECO:0007669"/>
    <property type="project" value="UniProtKB-KW"/>
</dbReference>
<name>A0A174AN05_9FIRM</name>
<feature type="transmembrane region" description="Helical" evidence="2">
    <location>
        <begin position="102"/>
        <end position="122"/>
    </location>
</feature>
<evidence type="ECO:0000256" key="2">
    <source>
        <dbReference type="SAM" id="Phobius"/>
    </source>
</evidence>
<dbReference type="PANTHER" id="PTHR46558:SF4">
    <property type="entry name" value="DNA-BIDING PHAGE PROTEIN"/>
    <property type="match status" value="1"/>
</dbReference>
<proteinExistence type="predicted"/>
<dbReference type="PROSITE" id="PS50943">
    <property type="entry name" value="HTH_CROC1"/>
    <property type="match status" value="1"/>
</dbReference>
<dbReference type="SUPFAM" id="SSF47413">
    <property type="entry name" value="lambda repressor-like DNA-binding domains"/>
    <property type="match status" value="1"/>
</dbReference>
<dbReference type="RefSeq" id="WP_055057805.1">
    <property type="nucleotide sequence ID" value="NZ_CYZP01000009.1"/>
</dbReference>
<dbReference type="SMART" id="SM00530">
    <property type="entry name" value="HTH_XRE"/>
    <property type="match status" value="1"/>
</dbReference>
<feature type="domain" description="HTH cro/C1-type" evidence="3">
    <location>
        <begin position="10"/>
        <end position="64"/>
    </location>
</feature>
<gene>
    <name evidence="4" type="ORF">ERS852476_01343</name>
</gene>
<dbReference type="Proteomes" id="UP000095645">
    <property type="component" value="Unassembled WGS sequence"/>
</dbReference>
<keyword evidence="2" id="KW-1133">Transmembrane helix</keyword>
<dbReference type="AlphaFoldDB" id="A0A174AN05"/>
<keyword evidence="1 4" id="KW-0238">DNA-binding</keyword>
<reference evidence="4 5" key="1">
    <citation type="submission" date="2015-09" db="EMBL/GenBank/DDBJ databases">
        <authorList>
            <consortium name="Pathogen Informatics"/>
        </authorList>
    </citation>
    <scope>NUCLEOTIDE SEQUENCE [LARGE SCALE GENOMIC DNA]</scope>
    <source>
        <strain evidence="4 5">2789STDY5834861</strain>
    </source>
</reference>
<dbReference type="Gene3D" id="1.10.260.40">
    <property type="entry name" value="lambda repressor-like DNA-binding domains"/>
    <property type="match status" value="1"/>
</dbReference>
<organism evidence="4 5">
    <name type="scientific">Blautia obeum</name>
    <dbReference type="NCBI Taxonomy" id="40520"/>
    <lineage>
        <taxon>Bacteria</taxon>
        <taxon>Bacillati</taxon>
        <taxon>Bacillota</taxon>
        <taxon>Clostridia</taxon>
        <taxon>Lachnospirales</taxon>
        <taxon>Lachnospiraceae</taxon>
        <taxon>Blautia</taxon>
    </lineage>
</organism>
<keyword evidence="2" id="KW-0812">Transmembrane</keyword>
<dbReference type="CDD" id="cd00093">
    <property type="entry name" value="HTH_XRE"/>
    <property type="match status" value="1"/>
</dbReference>
<evidence type="ECO:0000259" key="3">
    <source>
        <dbReference type="PROSITE" id="PS50943"/>
    </source>
</evidence>
<accession>A0A174AN05</accession>
<evidence type="ECO:0000256" key="1">
    <source>
        <dbReference type="ARBA" id="ARBA00023125"/>
    </source>
</evidence>
<dbReference type="InterPro" id="IPR010982">
    <property type="entry name" value="Lambda_DNA-bd_dom_sf"/>
</dbReference>
<dbReference type="InterPro" id="IPR001387">
    <property type="entry name" value="Cro/C1-type_HTH"/>
</dbReference>
<protein>
    <submittedName>
        <fullName evidence="4">DNA-binding transcriptional repressor PuuR</fullName>
    </submittedName>
</protein>
<dbReference type="PANTHER" id="PTHR46558">
    <property type="entry name" value="TRACRIPTIONAL REGULATORY PROTEIN-RELATED-RELATED"/>
    <property type="match status" value="1"/>
</dbReference>
<sequence length="298" mass="33859">MDLIKIGKYIAGKRKSLGMTQKQLAEKLGMSDKSVSKWERGVCLPDVSVYKELCSILGISLNEFLAGEDIAQENMIQKSETNIIEVIRDNIDKQKCLKVMKCILLVISICAVSVIGFTIYRLKKPQNYISPVAKDSIEMQTAELLAGPDGAFVYKFITTDEYKKLRLHIYRYESGKLSDQDKVEMGFEDIGSPKSGEIVMVPDFDNYVIKLIISGGGSRLSTEIPILENVENREYYGRTATEIKNVVDIRYDKQQPLIAFVYDNDEMSVPTLDDFINSQTDFLSKNDYVYYVAFEFCK</sequence>
<dbReference type="Pfam" id="PF01381">
    <property type="entry name" value="HTH_3"/>
    <property type="match status" value="1"/>
</dbReference>
<evidence type="ECO:0000313" key="5">
    <source>
        <dbReference type="Proteomes" id="UP000095645"/>
    </source>
</evidence>
<dbReference type="EMBL" id="CYZP01000009">
    <property type="protein sequence ID" value="CUN88865.1"/>
    <property type="molecule type" value="Genomic_DNA"/>
</dbReference>